<dbReference type="RefSeq" id="XP_031574110.1">
    <property type="nucleotide sequence ID" value="XM_031718250.1"/>
</dbReference>
<reference evidence="3" key="1">
    <citation type="submission" date="2025-08" db="UniProtKB">
        <authorList>
            <consortium name="RefSeq"/>
        </authorList>
    </citation>
    <scope>IDENTIFICATION</scope>
    <source>
        <tissue evidence="3">Tentacle</tissue>
    </source>
</reference>
<dbReference type="OrthoDB" id="10272815at2759"/>
<evidence type="ECO:0000256" key="1">
    <source>
        <dbReference type="SAM" id="SignalP"/>
    </source>
</evidence>
<accession>A0A6P8JBT8</accession>
<protein>
    <submittedName>
        <fullName evidence="3">Uncharacterized protein LOC116307924</fullName>
    </submittedName>
</protein>
<keyword evidence="2" id="KW-1185">Reference proteome</keyword>
<dbReference type="KEGG" id="aten:116307924"/>
<keyword evidence="1" id="KW-0732">Signal</keyword>
<sequence>MAVTVFCIVVIMTALGLDVDAVCTNRIILEKFDIIDKATGRSIYWLPLKAEKNFKVAVAVKVTRTLNSASYSARLRIEANIKHTFGTTKKDFGCPAELGTCEFRKMSCQQMQSYLGITHLGCPLTSSLYKAQMNIDPIGDLTVHIQPSYLKTFVKTIDVTGYLDVWDDTTGEHLACTKTTLHFYKDY</sequence>
<evidence type="ECO:0000313" key="2">
    <source>
        <dbReference type="Proteomes" id="UP000515163"/>
    </source>
</evidence>
<feature type="signal peptide" evidence="1">
    <location>
        <begin position="1"/>
        <end position="16"/>
    </location>
</feature>
<gene>
    <name evidence="3" type="primary">LOC116307924</name>
</gene>
<dbReference type="Proteomes" id="UP000515163">
    <property type="component" value="Unplaced"/>
</dbReference>
<name>A0A6P8JBT8_ACTTE</name>
<dbReference type="InParanoid" id="A0A6P8JBT8"/>
<evidence type="ECO:0000313" key="3">
    <source>
        <dbReference type="RefSeq" id="XP_031574110.1"/>
    </source>
</evidence>
<feature type="chain" id="PRO_5027998997" evidence="1">
    <location>
        <begin position="17"/>
        <end position="187"/>
    </location>
</feature>
<organism evidence="2 3">
    <name type="scientific">Actinia tenebrosa</name>
    <name type="common">Australian red waratah sea anemone</name>
    <dbReference type="NCBI Taxonomy" id="6105"/>
    <lineage>
        <taxon>Eukaryota</taxon>
        <taxon>Metazoa</taxon>
        <taxon>Cnidaria</taxon>
        <taxon>Anthozoa</taxon>
        <taxon>Hexacorallia</taxon>
        <taxon>Actiniaria</taxon>
        <taxon>Actiniidae</taxon>
        <taxon>Actinia</taxon>
    </lineage>
</organism>
<dbReference type="GeneID" id="116307924"/>
<proteinExistence type="predicted"/>
<dbReference type="AlphaFoldDB" id="A0A6P8JBT8"/>